<dbReference type="PANTHER" id="PTHR30441:SF4">
    <property type="entry name" value="PROTEIN ASMA"/>
    <property type="match status" value="1"/>
</dbReference>
<feature type="domain" description="AsmA" evidence="1">
    <location>
        <begin position="1"/>
        <end position="179"/>
    </location>
</feature>
<dbReference type="PANTHER" id="PTHR30441">
    <property type="entry name" value="DUF748 DOMAIN-CONTAINING PROTEIN"/>
    <property type="match status" value="1"/>
</dbReference>
<dbReference type="Proteomes" id="UP000500806">
    <property type="component" value="Chromosome"/>
</dbReference>
<gene>
    <name evidence="2" type="ORF">DCO16_02430</name>
</gene>
<dbReference type="AlphaFoldDB" id="A0A6M9PIP7"/>
<dbReference type="GO" id="GO:0005886">
    <property type="term" value="C:plasma membrane"/>
    <property type="evidence" value="ECO:0007669"/>
    <property type="project" value="TreeGrafter"/>
</dbReference>
<dbReference type="KEGG" id="pani:DCO16_02430"/>
<accession>A0A6M9PIP7</accession>
<dbReference type="InterPro" id="IPR007844">
    <property type="entry name" value="AsmA"/>
</dbReference>
<organism evidence="2 3">
    <name type="scientific">Polynucleobacter antarcticus</name>
    <dbReference type="NCBI Taxonomy" id="1743162"/>
    <lineage>
        <taxon>Bacteria</taxon>
        <taxon>Pseudomonadati</taxon>
        <taxon>Pseudomonadota</taxon>
        <taxon>Betaproteobacteria</taxon>
        <taxon>Burkholderiales</taxon>
        <taxon>Burkholderiaceae</taxon>
        <taxon>Polynucleobacter</taxon>
    </lineage>
</organism>
<evidence type="ECO:0000313" key="3">
    <source>
        <dbReference type="Proteomes" id="UP000500806"/>
    </source>
</evidence>
<dbReference type="EMBL" id="CP028941">
    <property type="protein sequence ID" value="QKM62034.1"/>
    <property type="molecule type" value="Genomic_DNA"/>
</dbReference>
<protein>
    <recommendedName>
        <fullName evidence="1">AsmA domain-containing protein</fullName>
    </recommendedName>
</protein>
<name>A0A6M9PIP7_9BURK</name>
<dbReference type="GO" id="GO:0090313">
    <property type="term" value="P:regulation of protein targeting to membrane"/>
    <property type="evidence" value="ECO:0007669"/>
    <property type="project" value="TreeGrafter"/>
</dbReference>
<sequence length="609" mass="65021">MKIQAKIFGISLVCLLILGGLGAWYVASMIKPEQLIKVLASSVKNATGRDLKISGPISLNLFPKITISAEQLSLSNDSWATSADMLTLKRMDINIKIFPLLSKRIEIHQVELSGLEVFLQKNAAGKVNWDMNIDPPSSSLPLVSSQATSTHDESGITMGNISVTNATIHYRNASGQDSLYQIKRLSSIESSKKTSILLDMDYQGLVLSLAGKTDSISGLIKHWDVSPSQFAFDLKLGVSGKSMMIQGEVIKSPKSLPIVDLRLTSDAFDWPSVGGTPNIPIQGSTNLLNKSSQSSKVQLANKKPSSPYLLSDEILPFDVLPKAKGKIVIKITELGLPKRKPLQNLSAIVQMNDSSIDIPQLMFQMGKGQADIQLGFSALGSASPVITSKGFTKDFTLEDLLARIDPSSKVSGGNMKLAFDLKMTGKSLHQMASNANGKIQLDISQAKIGSNFLNDGGELVITLLDAINPLRKKTAENMLECAVAYLPINSGQINIANTIGIETDRLNVVLAGSINLKTEGVNLTIEPREKSGLTSGLDLAGLVKVGGTLSNPKAMVNQAGVVSSAVSIGLGFLTGGASILAENAKSLSSKSQPCREALHPWADIYPGMQ</sequence>
<keyword evidence="3" id="KW-1185">Reference proteome</keyword>
<evidence type="ECO:0000313" key="2">
    <source>
        <dbReference type="EMBL" id="QKM62034.1"/>
    </source>
</evidence>
<evidence type="ECO:0000259" key="1">
    <source>
        <dbReference type="Pfam" id="PF05170"/>
    </source>
</evidence>
<proteinExistence type="predicted"/>
<reference evidence="2 3" key="1">
    <citation type="submission" date="2018-04" db="EMBL/GenBank/DDBJ databases">
        <title>Polynucleobacter sp. LimPoW16 genome.</title>
        <authorList>
            <person name="Hahn M.W."/>
        </authorList>
    </citation>
    <scope>NUCLEOTIDE SEQUENCE [LARGE SCALE GENOMIC DNA]</scope>
    <source>
        <strain evidence="2 3">LimPoW16</strain>
    </source>
</reference>
<dbReference type="Pfam" id="PF05170">
    <property type="entry name" value="AsmA"/>
    <property type="match status" value="1"/>
</dbReference>
<dbReference type="RefSeq" id="WP_173942188.1">
    <property type="nucleotide sequence ID" value="NZ_CBCSCD010000003.1"/>
</dbReference>
<dbReference type="InterPro" id="IPR052894">
    <property type="entry name" value="AsmA-related"/>
</dbReference>